<feature type="region of interest" description="Disordered" evidence="1">
    <location>
        <begin position="103"/>
        <end position="146"/>
    </location>
</feature>
<evidence type="ECO:0000256" key="1">
    <source>
        <dbReference type="SAM" id="MobiDB-lite"/>
    </source>
</evidence>
<evidence type="ECO:0000313" key="3">
    <source>
        <dbReference type="Proteomes" id="UP000433876"/>
    </source>
</evidence>
<evidence type="ECO:0000313" key="2">
    <source>
        <dbReference type="EMBL" id="KAA8635769.1"/>
    </source>
</evidence>
<name>A0A8S9A1J4_SORMA</name>
<gene>
    <name evidence="2" type="ORF">SMACR_04351</name>
</gene>
<feature type="compositionally biased region" description="Low complexity" evidence="1">
    <location>
        <begin position="343"/>
        <end position="352"/>
    </location>
</feature>
<feature type="compositionally biased region" description="Polar residues" evidence="1">
    <location>
        <begin position="265"/>
        <end position="282"/>
    </location>
</feature>
<feature type="compositionally biased region" description="Polar residues" evidence="1">
    <location>
        <begin position="231"/>
        <end position="251"/>
    </location>
</feature>
<comment type="caution">
    <text evidence="2">The sequence shown here is derived from an EMBL/GenBank/DDBJ whole genome shotgun (WGS) entry which is preliminary data.</text>
</comment>
<protein>
    <submittedName>
        <fullName evidence="2">Uncharacterized protein</fullName>
    </submittedName>
</protein>
<dbReference type="Proteomes" id="UP000433876">
    <property type="component" value="Unassembled WGS sequence"/>
</dbReference>
<dbReference type="AlphaFoldDB" id="A0A8S9A1J4"/>
<proteinExistence type="predicted"/>
<organism evidence="2 3">
    <name type="scientific">Sordaria macrospora</name>
    <dbReference type="NCBI Taxonomy" id="5147"/>
    <lineage>
        <taxon>Eukaryota</taxon>
        <taxon>Fungi</taxon>
        <taxon>Dikarya</taxon>
        <taxon>Ascomycota</taxon>
        <taxon>Pezizomycotina</taxon>
        <taxon>Sordariomycetes</taxon>
        <taxon>Sordariomycetidae</taxon>
        <taxon>Sordariales</taxon>
        <taxon>Sordariaceae</taxon>
        <taxon>Sordaria</taxon>
    </lineage>
</organism>
<dbReference type="VEuPathDB" id="FungiDB:SMAC_04351"/>
<feature type="compositionally biased region" description="Polar residues" evidence="1">
    <location>
        <begin position="188"/>
        <end position="215"/>
    </location>
</feature>
<sequence>MSKKPATEILVHITAPSRSIDDVKYRALANAYHDFEPTTRTSVFSKTISPNVVPDQAVVRLQPVGNRSLGPSTQLHQIIRSSGVAGSVETPVLSWRDAANNFGSPRLRMRRDQPSQISQPSQHSQPTQNSQLSWQPPPSVVQDSLPDNNVTLSQFCTPTRLLEDYLHPSDSSQSLVASPVVERAPRVQESTAARVQSQYEGDSTFPTISPVSQRRQMGGHQSRVAPPPPDSSLQRNSQGPPADNIQRTSSPPVRAAEEPHVSAPSERNLSCQQVGRPISTTRGPPIRQAPADPRAKIIPLSPVVNANRKRRRPSRDSELMIASSQPAAQERVLPADTIITKGPSKPSLSSPRSDSEPPPKKRRLTSPEPASAPTPSSRAAAAPASLTSLHAPSSSATPISGSSTGKHLARSTSDIGPRQDAVKSHQLAERSARLSSVLELYSPCPPTSDLAFDLSKVEGEEIRVDNTSLITPVLAKLAADLNLPKRFQPSLQTRDLRPYERGYWLVDCMSWDRELKESCWSFLADYLGGGAAGWGIWCTRDEGFTRLRMYCWGAVVGHMHLVLYIMSKREVLYTGMEWVDADGEVVIRMEPRPRPVKATGVGMLSARSSSFSGVVLAGLNGRCI</sequence>
<dbReference type="EMBL" id="NMPR01000009">
    <property type="protein sequence ID" value="KAA8635769.1"/>
    <property type="molecule type" value="Genomic_DNA"/>
</dbReference>
<feature type="compositionally biased region" description="Low complexity" evidence="1">
    <location>
        <begin position="114"/>
        <end position="131"/>
    </location>
</feature>
<feature type="compositionally biased region" description="Low complexity" evidence="1">
    <location>
        <begin position="366"/>
        <end position="405"/>
    </location>
</feature>
<reference evidence="2 3" key="1">
    <citation type="submission" date="2017-07" db="EMBL/GenBank/DDBJ databases">
        <title>Genome sequence of the Sordaria macrospora wild type strain R19027.</title>
        <authorList>
            <person name="Nowrousian M."/>
            <person name="Teichert I."/>
            <person name="Kueck U."/>
        </authorList>
    </citation>
    <scope>NUCLEOTIDE SEQUENCE [LARGE SCALE GENOMIC DNA]</scope>
    <source>
        <strain evidence="2 3">R19027</strain>
        <tissue evidence="2">Mycelium</tissue>
    </source>
</reference>
<accession>A0A8S9A1J4</accession>
<feature type="region of interest" description="Disordered" evidence="1">
    <location>
        <begin position="170"/>
        <end position="426"/>
    </location>
</feature>